<evidence type="ECO:0000259" key="1">
    <source>
        <dbReference type="PROSITE" id="PS50164"/>
    </source>
</evidence>
<dbReference type="AlphaFoldDB" id="A0A840YTD4"/>
<dbReference type="CDD" id="cd10440">
    <property type="entry name" value="GIY-YIG_COG3680"/>
    <property type="match status" value="1"/>
</dbReference>
<evidence type="ECO:0000313" key="3">
    <source>
        <dbReference type="Proteomes" id="UP000527143"/>
    </source>
</evidence>
<dbReference type="Proteomes" id="UP000527143">
    <property type="component" value="Unassembled WGS sequence"/>
</dbReference>
<sequence length="286" mass="30101">MTTVPTGRLFHGDDLGCKAFLAGQPAHYVYILSRPDGRPFYVGKGYGPRVFQHENEARHPNNRLSNAYKLNVIRSIWKAGLKPTYEIDLVTTSAEEAYAREAALIGLIKRLHEGGPLTNLAAGGGSTAGPAPASVERHSATLGGIPDDNPERATLNGFVLSIAHMDSVVVKPVGQFIARPTVRFPNKPRKLSLRQAVAVVASAASNGIGMAGECRIPRKLIVDGVEGLVENGVACDLLTSGAVSIDPAADPAEECFLLSAQQAAAIVGVLGQRKCIDLGIIPVPAA</sequence>
<evidence type="ECO:0000313" key="2">
    <source>
        <dbReference type="EMBL" id="MBB5712976.1"/>
    </source>
</evidence>
<dbReference type="PROSITE" id="PS50164">
    <property type="entry name" value="GIY_YIG"/>
    <property type="match status" value="1"/>
</dbReference>
<dbReference type="RefSeq" id="WP_184091912.1">
    <property type="nucleotide sequence ID" value="NZ_JACIJF010000033.1"/>
</dbReference>
<keyword evidence="3" id="KW-1185">Reference proteome</keyword>
<protein>
    <recommendedName>
        <fullName evidence="1">GIY-YIG domain-containing protein</fullName>
    </recommendedName>
</protein>
<comment type="caution">
    <text evidence="2">The sequence shown here is derived from an EMBL/GenBank/DDBJ whole genome shotgun (WGS) entry which is preliminary data.</text>
</comment>
<gene>
    <name evidence="2" type="ORF">FHT02_004238</name>
</gene>
<dbReference type="EMBL" id="JACIJF010000033">
    <property type="protein sequence ID" value="MBB5712976.1"/>
    <property type="molecule type" value="Genomic_DNA"/>
</dbReference>
<feature type="domain" description="GIY-YIG" evidence="1">
    <location>
        <begin position="25"/>
        <end position="114"/>
    </location>
</feature>
<accession>A0A840YTD4</accession>
<dbReference type="Pfam" id="PF22945">
    <property type="entry name" value="LEM-3_GIY-YIG"/>
    <property type="match status" value="1"/>
</dbReference>
<name>A0A840YTD4_9SPHN</name>
<organism evidence="2 3">
    <name type="scientific">Sphingomonas xinjiangensis</name>
    <dbReference type="NCBI Taxonomy" id="643568"/>
    <lineage>
        <taxon>Bacteria</taxon>
        <taxon>Pseudomonadati</taxon>
        <taxon>Pseudomonadota</taxon>
        <taxon>Alphaproteobacteria</taxon>
        <taxon>Sphingomonadales</taxon>
        <taxon>Sphingomonadaceae</taxon>
        <taxon>Sphingomonas</taxon>
    </lineage>
</organism>
<reference evidence="2 3" key="1">
    <citation type="submission" date="2020-08" db="EMBL/GenBank/DDBJ databases">
        <title>Genomic Encyclopedia of Type Strains, Phase IV (KMG-IV): sequencing the most valuable type-strain genomes for metagenomic binning, comparative biology and taxonomic classification.</title>
        <authorList>
            <person name="Goeker M."/>
        </authorList>
    </citation>
    <scope>NUCLEOTIDE SEQUENCE [LARGE SCALE GENOMIC DNA]</scope>
    <source>
        <strain evidence="2 3">DSM 26736</strain>
    </source>
</reference>
<proteinExistence type="predicted"/>
<dbReference type="InterPro" id="IPR000305">
    <property type="entry name" value="GIY-YIG_endonuc"/>
</dbReference>